<feature type="chain" id="PRO_5012172648" description="cyclin-dependent kinase" evidence="12">
    <location>
        <begin position="28"/>
        <end position="351"/>
    </location>
</feature>
<organism evidence="14 15">
    <name type="scientific">Onchocerca flexuosa</name>
    <dbReference type="NCBI Taxonomy" id="387005"/>
    <lineage>
        <taxon>Eukaryota</taxon>
        <taxon>Metazoa</taxon>
        <taxon>Ecdysozoa</taxon>
        <taxon>Nematoda</taxon>
        <taxon>Chromadorea</taxon>
        <taxon>Rhabditida</taxon>
        <taxon>Spirurina</taxon>
        <taxon>Spiruromorpha</taxon>
        <taxon>Filarioidea</taxon>
        <taxon>Onchocercidae</taxon>
        <taxon>Onchocerca</taxon>
    </lineage>
</organism>
<keyword evidence="15" id="KW-1185">Reference proteome</keyword>
<dbReference type="CDD" id="cd07829">
    <property type="entry name" value="STKc_CDK_like"/>
    <property type="match status" value="1"/>
</dbReference>
<gene>
    <name evidence="14" type="ORF">X798_02071</name>
</gene>
<dbReference type="PROSITE" id="PS50011">
    <property type="entry name" value="PROTEIN_KINASE_DOM"/>
    <property type="match status" value="1"/>
</dbReference>
<keyword evidence="6 14" id="KW-0418">Kinase</keyword>
<feature type="domain" description="Protein kinase" evidence="13">
    <location>
        <begin position="49"/>
        <end position="332"/>
    </location>
</feature>
<feature type="binding site" evidence="10">
    <location>
        <position position="78"/>
    </location>
    <ligand>
        <name>ATP</name>
        <dbReference type="ChEBI" id="CHEBI:30616"/>
    </ligand>
</feature>
<dbReference type="InterPro" id="IPR011009">
    <property type="entry name" value="Kinase-like_dom_sf"/>
</dbReference>
<evidence type="ECO:0000256" key="10">
    <source>
        <dbReference type="PROSITE-ProRule" id="PRU10141"/>
    </source>
</evidence>
<name>A0A238C0A2_9BILA</name>
<dbReference type="GO" id="GO:0010468">
    <property type="term" value="P:regulation of gene expression"/>
    <property type="evidence" value="ECO:0007669"/>
    <property type="project" value="TreeGrafter"/>
</dbReference>
<dbReference type="PANTHER" id="PTHR24056:SF254">
    <property type="entry name" value="CYCLIN-DEPENDENT KINASE 2"/>
    <property type="match status" value="1"/>
</dbReference>
<dbReference type="Gene3D" id="3.30.200.20">
    <property type="entry name" value="Phosphorylase Kinase, domain 1"/>
    <property type="match status" value="1"/>
</dbReference>
<dbReference type="Pfam" id="PF00069">
    <property type="entry name" value="Pkinase"/>
    <property type="match status" value="1"/>
</dbReference>
<dbReference type="OrthoDB" id="1732493at2759"/>
<dbReference type="PROSITE" id="PS00107">
    <property type="entry name" value="PROTEIN_KINASE_ATP"/>
    <property type="match status" value="1"/>
</dbReference>
<evidence type="ECO:0000313" key="14">
    <source>
        <dbReference type="EMBL" id="OZC10927.1"/>
    </source>
</evidence>
<evidence type="ECO:0000256" key="5">
    <source>
        <dbReference type="ARBA" id="ARBA00022741"/>
    </source>
</evidence>
<dbReference type="Proteomes" id="UP000242913">
    <property type="component" value="Unassembled WGS sequence"/>
</dbReference>
<dbReference type="AlphaFoldDB" id="A0A238C0A2"/>
<evidence type="ECO:0000256" key="8">
    <source>
        <dbReference type="ARBA" id="ARBA00047811"/>
    </source>
</evidence>
<dbReference type="InterPro" id="IPR017441">
    <property type="entry name" value="Protein_kinase_ATP_BS"/>
</dbReference>
<feature type="signal peptide" evidence="12">
    <location>
        <begin position="1"/>
        <end position="27"/>
    </location>
</feature>
<dbReference type="GO" id="GO:0005524">
    <property type="term" value="F:ATP binding"/>
    <property type="evidence" value="ECO:0007669"/>
    <property type="project" value="UniProtKB-UniRule"/>
</dbReference>
<dbReference type="PANTHER" id="PTHR24056">
    <property type="entry name" value="CELL DIVISION PROTEIN KINASE"/>
    <property type="match status" value="1"/>
</dbReference>
<reference evidence="14 15" key="1">
    <citation type="submission" date="2015-12" db="EMBL/GenBank/DDBJ databases">
        <title>Draft genome of the nematode, Onchocerca flexuosa.</title>
        <authorList>
            <person name="Mitreva M."/>
        </authorList>
    </citation>
    <scope>NUCLEOTIDE SEQUENCE [LARGE SCALE GENOMIC DNA]</scope>
    <source>
        <strain evidence="14">Red Deer</strain>
    </source>
</reference>
<dbReference type="InterPro" id="IPR000719">
    <property type="entry name" value="Prot_kinase_dom"/>
</dbReference>
<evidence type="ECO:0000256" key="11">
    <source>
        <dbReference type="RuleBase" id="RU000304"/>
    </source>
</evidence>
<evidence type="ECO:0000256" key="12">
    <source>
        <dbReference type="SAM" id="SignalP"/>
    </source>
</evidence>
<keyword evidence="5 10" id="KW-0547">Nucleotide-binding</keyword>
<dbReference type="GO" id="GO:0010389">
    <property type="term" value="P:regulation of G2/M transition of mitotic cell cycle"/>
    <property type="evidence" value="ECO:0007669"/>
    <property type="project" value="TreeGrafter"/>
</dbReference>
<comment type="catalytic activity">
    <reaction evidence="9">
        <text>L-seryl-[protein] + ATP = O-phospho-L-seryl-[protein] + ADP + H(+)</text>
        <dbReference type="Rhea" id="RHEA:17989"/>
        <dbReference type="Rhea" id="RHEA-COMP:9863"/>
        <dbReference type="Rhea" id="RHEA-COMP:11604"/>
        <dbReference type="ChEBI" id="CHEBI:15378"/>
        <dbReference type="ChEBI" id="CHEBI:29999"/>
        <dbReference type="ChEBI" id="CHEBI:30616"/>
        <dbReference type="ChEBI" id="CHEBI:83421"/>
        <dbReference type="ChEBI" id="CHEBI:456216"/>
        <dbReference type="EC" id="2.7.11.22"/>
    </reaction>
</comment>
<sequence length="351" mass="40336">MILDQHKLRSVLILKFLSLSCTSPKMARTVDRNELHKEPSSFNIGPYKFTNCQLIGGGTYGTVYKAYDIKRQTHFAVKIIRLDSREGVPGTCLREVSILKELTHPNIVKIHSVIPSDGCRKIYLIFEHIDYDLKMLIEKLRPRILPMPYIKSFLWQLLRALTLCHTHRVLHRDLKPQNILVAVNGAVKIADFGLARSFTIPSRYYTHEIVTLWYRAPEILLRSRYYSTAVDIWSLACIFAELVTSVPLFHADTEISQLLKIFKILGTPTVEIWPDLLNCIDYKDSFPKWTECVLAEHVPGLDSDGLDLLAQMLLYPPEKRITTKAALSHRFLRDVPIHIESIKTLFGPDNE</sequence>
<evidence type="ECO:0000256" key="9">
    <source>
        <dbReference type="ARBA" id="ARBA00048367"/>
    </source>
</evidence>
<dbReference type="SMART" id="SM00220">
    <property type="entry name" value="S_TKc"/>
    <property type="match status" value="1"/>
</dbReference>
<dbReference type="GO" id="GO:0004693">
    <property type="term" value="F:cyclin-dependent protein serine/threonine kinase activity"/>
    <property type="evidence" value="ECO:0007669"/>
    <property type="project" value="UniProtKB-EC"/>
</dbReference>
<dbReference type="InterPro" id="IPR050108">
    <property type="entry name" value="CDK"/>
</dbReference>
<evidence type="ECO:0000313" key="15">
    <source>
        <dbReference type="Proteomes" id="UP000242913"/>
    </source>
</evidence>
<accession>A0A238C0A2</accession>
<comment type="catalytic activity">
    <reaction evidence="8">
        <text>L-threonyl-[protein] + ATP = O-phospho-L-threonyl-[protein] + ADP + H(+)</text>
        <dbReference type="Rhea" id="RHEA:46608"/>
        <dbReference type="Rhea" id="RHEA-COMP:11060"/>
        <dbReference type="Rhea" id="RHEA-COMP:11605"/>
        <dbReference type="ChEBI" id="CHEBI:15378"/>
        <dbReference type="ChEBI" id="CHEBI:30013"/>
        <dbReference type="ChEBI" id="CHEBI:30616"/>
        <dbReference type="ChEBI" id="CHEBI:61977"/>
        <dbReference type="ChEBI" id="CHEBI:456216"/>
        <dbReference type="EC" id="2.7.11.22"/>
    </reaction>
</comment>
<keyword evidence="7 10" id="KW-0067">ATP-binding</keyword>
<evidence type="ECO:0000256" key="3">
    <source>
        <dbReference type="ARBA" id="ARBA00022527"/>
    </source>
</evidence>
<dbReference type="EC" id="2.7.11.22" evidence="2"/>
<keyword evidence="12" id="KW-0732">Signal</keyword>
<dbReference type="PROSITE" id="PS00108">
    <property type="entry name" value="PROTEIN_KINASE_ST"/>
    <property type="match status" value="1"/>
</dbReference>
<dbReference type="InterPro" id="IPR008271">
    <property type="entry name" value="Ser/Thr_kinase_AS"/>
</dbReference>
<keyword evidence="3 11" id="KW-0723">Serine/threonine-protein kinase</keyword>
<dbReference type="GO" id="GO:0005634">
    <property type="term" value="C:nucleus"/>
    <property type="evidence" value="ECO:0007669"/>
    <property type="project" value="TreeGrafter"/>
</dbReference>
<dbReference type="Gene3D" id="1.10.510.10">
    <property type="entry name" value="Transferase(Phosphotransferase) domain 1"/>
    <property type="match status" value="1"/>
</dbReference>
<dbReference type="GO" id="GO:0005737">
    <property type="term" value="C:cytoplasm"/>
    <property type="evidence" value="ECO:0007669"/>
    <property type="project" value="TreeGrafter"/>
</dbReference>
<comment type="similarity">
    <text evidence="1">Belongs to the protein kinase superfamily. CMGC Ser/Thr protein kinase family. CDC2/CDKX subfamily.</text>
</comment>
<dbReference type="GO" id="GO:0030332">
    <property type="term" value="F:cyclin binding"/>
    <property type="evidence" value="ECO:0007669"/>
    <property type="project" value="TreeGrafter"/>
</dbReference>
<dbReference type="GO" id="GO:0000307">
    <property type="term" value="C:cyclin-dependent protein kinase holoenzyme complex"/>
    <property type="evidence" value="ECO:0007669"/>
    <property type="project" value="TreeGrafter"/>
</dbReference>
<evidence type="ECO:0000256" key="2">
    <source>
        <dbReference type="ARBA" id="ARBA00012425"/>
    </source>
</evidence>
<dbReference type="FunFam" id="1.10.510.10:FF:000574">
    <property type="entry name" value="Cell division related protein kinase 2"/>
    <property type="match status" value="1"/>
</dbReference>
<dbReference type="SUPFAM" id="SSF56112">
    <property type="entry name" value="Protein kinase-like (PK-like)"/>
    <property type="match status" value="1"/>
</dbReference>
<dbReference type="FunFam" id="3.30.200.20:FF:000124">
    <property type="entry name" value="Cyclin-dependent kinase 4"/>
    <property type="match status" value="1"/>
</dbReference>
<dbReference type="EMBL" id="KZ269983">
    <property type="protein sequence ID" value="OZC10927.1"/>
    <property type="molecule type" value="Genomic_DNA"/>
</dbReference>
<protein>
    <recommendedName>
        <fullName evidence="2">cyclin-dependent kinase</fullName>
        <ecNumber evidence="2">2.7.11.22</ecNumber>
    </recommendedName>
</protein>
<dbReference type="GO" id="GO:0000082">
    <property type="term" value="P:G1/S transition of mitotic cell cycle"/>
    <property type="evidence" value="ECO:0007669"/>
    <property type="project" value="TreeGrafter"/>
</dbReference>
<evidence type="ECO:0000256" key="4">
    <source>
        <dbReference type="ARBA" id="ARBA00022679"/>
    </source>
</evidence>
<keyword evidence="4" id="KW-0808">Transferase</keyword>
<evidence type="ECO:0000259" key="13">
    <source>
        <dbReference type="PROSITE" id="PS50011"/>
    </source>
</evidence>
<evidence type="ECO:0000256" key="1">
    <source>
        <dbReference type="ARBA" id="ARBA00006485"/>
    </source>
</evidence>
<dbReference type="GO" id="GO:0007165">
    <property type="term" value="P:signal transduction"/>
    <property type="evidence" value="ECO:0007669"/>
    <property type="project" value="TreeGrafter"/>
</dbReference>
<proteinExistence type="inferred from homology"/>
<evidence type="ECO:0000256" key="6">
    <source>
        <dbReference type="ARBA" id="ARBA00022777"/>
    </source>
</evidence>
<evidence type="ECO:0000256" key="7">
    <source>
        <dbReference type="ARBA" id="ARBA00022840"/>
    </source>
</evidence>